<dbReference type="AlphaFoldDB" id="A0A1H7LZD9"/>
<evidence type="ECO:0000313" key="2">
    <source>
        <dbReference type="EMBL" id="SEL04291.1"/>
    </source>
</evidence>
<dbReference type="EMBL" id="FOAA01000008">
    <property type="protein sequence ID" value="SEL04291.1"/>
    <property type="molecule type" value="Genomic_DNA"/>
</dbReference>
<dbReference type="OrthoDB" id="9792554at2"/>
<evidence type="ECO:0000313" key="3">
    <source>
        <dbReference type="Proteomes" id="UP000199256"/>
    </source>
</evidence>
<sequence>MQTIQDFFTHDHRDCDHRLADLESAVADQDWPAAETACARFHHDLERHLQREETLLFPAIDTFTGSSGGPTEVMRREHDQMRALLTDVQDTLARRAVDPCLGNIETLMTLIQLHNVKEEQILYPMADKHLSAGRDHLMGQVRTLEPA</sequence>
<dbReference type="PANTHER" id="PTHR39966:SF3">
    <property type="entry name" value="DUF438 DOMAIN-CONTAINING PROTEIN"/>
    <property type="match status" value="1"/>
</dbReference>
<dbReference type="PANTHER" id="PTHR39966">
    <property type="entry name" value="BLL2471 PROTEIN-RELATED"/>
    <property type="match status" value="1"/>
</dbReference>
<keyword evidence="3" id="KW-1185">Reference proteome</keyword>
<proteinExistence type="predicted"/>
<dbReference type="STRING" id="1396821.SAMN05444515_10889"/>
<dbReference type="GO" id="GO:0005886">
    <property type="term" value="C:plasma membrane"/>
    <property type="evidence" value="ECO:0007669"/>
    <property type="project" value="TreeGrafter"/>
</dbReference>
<dbReference type="Pfam" id="PF01814">
    <property type="entry name" value="Hemerythrin"/>
    <property type="match status" value="1"/>
</dbReference>
<gene>
    <name evidence="2" type="ORF">SAMN05444515_10889</name>
</gene>
<protein>
    <submittedName>
        <fullName evidence="2">Hemerythrin HHE cation binding domain-containing protein</fullName>
    </submittedName>
</protein>
<dbReference type="InterPro" id="IPR012312">
    <property type="entry name" value="Hemerythrin-like"/>
</dbReference>
<accession>A0A1H7LZD9</accession>
<organism evidence="2 3">
    <name type="scientific">Ectothiorhodospira marina</name>
    <dbReference type="NCBI Taxonomy" id="1396821"/>
    <lineage>
        <taxon>Bacteria</taxon>
        <taxon>Pseudomonadati</taxon>
        <taxon>Pseudomonadota</taxon>
        <taxon>Gammaproteobacteria</taxon>
        <taxon>Chromatiales</taxon>
        <taxon>Ectothiorhodospiraceae</taxon>
        <taxon>Ectothiorhodospira</taxon>
    </lineage>
</organism>
<feature type="domain" description="Hemerythrin-like" evidence="1">
    <location>
        <begin position="4"/>
        <end position="126"/>
    </location>
</feature>
<dbReference type="Proteomes" id="UP000199256">
    <property type="component" value="Unassembled WGS sequence"/>
</dbReference>
<reference evidence="3" key="1">
    <citation type="submission" date="2016-10" db="EMBL/GenBank/DDBJ databases">
        <authorList>
            <person name="Varghese N."/>
            <person name="Submissions S."/>
        </authorList>
    </citation>
    <scope>NUCLEOTIDE SEQUENCE [LARGE SCALE GENOMIC DNA]</scope>
    <source>
        <strain evidence="3">DSM 241</strain>
    </source>
</reference>
<name>A0A1H7LZD9_9GAMM</name>
<evidence type="ECO:0000259" key="1">
    <source>
        <dbReference type="Pfam" id="PF01814"/>
    </source>
</evidence>
<dbReference type="RefSeq" id="WP_090253418.1">
    <property type="nucleotide sequence ID" value="NZ_FOAA01000008.1"/>
</dbReference>
<dbReference type="Gene3D" id="1.20.120.520">
    <property type="entry name" value="nmb1532 protein domain like"/>
    <property type="match status" value="1"/>
</dbReference>